<sequence>MGMSMNQNQKRQPKGLKTGGQFAPDVHAESTVVLD</sequence>
<dbReference type="AlphaFoldDB" id="T1BT23"/>
<evidence type="ECO:0000313" key="2">
    <source>
        <dbReference type="EMBL" id="EQD71668.1"/>
    </source>
</evidence>
<accession>T1BT23</accession>
<dbReference type="EMBL" id="AUZX01004146">
    <property type="protein sequence ID" value="EQD71668.1"/>
    <property type="molecule type" value="Genomic_DNA"/>
</dbReference>
<protein>
    <submittedName>
        <fullName evidence="2">Uncharacterized protein</fullName>
    </submittedName>
</protein>
<evidence type="ECO:0000256" key="1">
    <source>
        <dbReference type="SAM" id="MobiDB-lite"/>
    </source>
</evidence>
<organism evidence="2">
    <name type="scientific">mine drainage metagenome</name>
    <dbReference type="NCBI Taxonomy" id="410659"/>
    <lineage>
        <taxon>unclassified sequences</taxon>
        <taxon>metagenomes</taxon>
        <taxon>ecological metagenomes</taxon>
    </lineage>
</organism>
<feature type="region of interest" description="Disordered" evidence="1">
    <location>
        <begin position="1"/>
        <end position="35"/>
    </location>
</feature>
<proteinExistence type="predicted"/>
<name>T1BT23_9ZZZZ</name>
<reference evidence="2" key="1">
    <citation type="submission" date="2013-08" db="EMBL/GenBank/DDBJ databases">
        <authorList>
            <person name="Mendez C."/>
            <person name="Richter M."/>
            <person name="Ferrer M."/>
            <person name="Sanchez J."/>
        </authorList>
    </citation>
    <scope>NUCLEOTIDE SEQUENCE</scope>
</reference>
<gene>
    <name evidence="2" type="ORF">B1A_05681</name>
</gene>
<feature type="compositionally biased region" description="Polar residues" evidence="1">
    <location>
        <begin position="1"/>
        <end position="10"/>
    </location>
</feature>
<reference evidence="2" key="2">
    <citation type="journal article" date="2014" name="ISME J.">
        <title>Microbial stratification in low pH oxic and suboxic macroscopic growths along an acid mine drainage.</title>
        <authorList>
            <person name="Mendez-Garcia C."/>
            <person name="Mesa V."/>
            <person name="Sprenger R.R."/>
            <person name="Richter M."/>
            <person name="Diez M.S."/>
            <person name="Solano J."/>
            <person name="Bargiela R."/>
            <person name="Golyshina O.V."/>
            <person name="Manteca A."/>
            <person name="Ramos J.L."/>
            <person name="Gallego J.R."/>
            <person name="Llorente I."/>
            <person name="Martins Dos Santos V.A."/>
            <person name="Jensen O.N."/>
            <person name="Pelaez A.I."/>
            <person name="Sanchez J."/>
            <person name="Ferrer M."/>
        </authorList>
    </citation>
    <scope>NUCLEOTIDE SEQUENCE</scope>
</reference>
<feature type="non-terminal residue" evidence="2">
    <location>
        <position position="35"/>
    </location>
</feature>
<comment type="caution">
    <text evidence="2">The sequence shown here is derived from an EMBL/GenBank/DDBJ whole genome shotgun (WGS) entry which is preliminary data.</text>
</comment>